<dbReference type="PANTHER" id="PTHR34846">
    <property type="entry name" value="4-CARBOXYMUCONOLACTONE DECARBOXYLASE FAMILY PROTEIN (AFU_ORTHOLOGUE AFUA_6G11590)"/>
    <property type="match status" value="1"/>
</dbReference>
<dbReference type="EMBL" id="CADCTK010000367">
    <property type="protein sequence ID" value="CAA9244367.1"/>
    <property type="molecule type" value="Genomic_DNA"/>
</dbReference>
<dbReference type="PANTHER" id="PTHR34846:SF10">
    <property type="entry name" value="CYTOPLASMIC PROTEIN"/>
    <property type="match status" value="1"/>
</dbReference>
<reference evidence="1" key="1">
    <citation type="submission" date="2020-02" db="EMBL/GenBank/DDBJ databases">
        <authorList>
            <person name="Meier V. D."/>
        </authorList>
    </citation>
    <scope>NUCLEOTIDE SEQUENCE</scope>
    <source>
        <strain evidence="1">AVDCRST_MAG26</strain>
    </source>
</reference>
<dbReference type="Gene3D" id="1.20.1290.10">
    <property type="entry name" value="AhpD-like"/>
    <property type="match status" value="1"/>
</dbReference>
<gene>
    <name evidence="1" type="ORF">AVDCRST_MAG26-1596</name>
</gene>
<dbReference type="SUPFAM" id="SSF69118">
    <property type="entry name" value="AhpD-like"/>
    <property type="match status" value="1"/>
</dbReference>
<evidence type="ECO:0008006" key="2">
    <source>
        <dbReference type="Google" id="ProtNLM"/>
    </source>
</evidence>
<evidence type="ECO:0000313" key="1">
    <source>
        <dbReference type="EMBL" id="CAA9244367.1"/>
    </source>
</evidence>
<sequence>APEEQVALRFAEQMTLDAKAVSDELWHELRAHFDEPQIVELAAAASLFNFFNRFNDALQVEITQPGWPGDTPIEPC</sequence>
<name>A0A6J4I797_9CHLR</name>
<protein>
    <recommendedName>
        <fullName evidence="2">Carboxymuconolactone decarboxylase-like domain-containing protein</fullName>
    </recommendedName>
</protein>
<feature type="non-terminal residue" evidence="1">
    <location>
        <position position="1"/>
    </location>
</feature>
<dbReference type="InterPro" id="IPR029032">
    <property type="entry name" value="AhpD-like"/>
</dbReference>
<organism evidence="1">
    <name type="scientific">uncultured Chloroflexia bacterium</name>
    <dbReference type="NCBI Taxonomy" id="1672391"/>
    <lineage>
        <taxon>Bacteria</taxon>
        <taxon>Bacillati</taxon>
        <taxon>Chloroflexota</taxon>
        <taxon>Chloroflexia</taxon>
        <taxon>environmental samples</taxon>
    </lineage>
</organism>
<dbReference type="AlphaFoldDB" id="A0A6J4I797"/>
<proteinExistence type="predicted"/>
<accession>A0A6J4I797</accession>